<name>A0AAV3NMX1_LITER</name>
<dbReference type="AlphaFoldDB" id="A0AAV3NMX1"/>
<dbReference type="PANTHER" id="PTHR31672:SF13">
    <property type="entry name" value="F-BOX PROTEIN CPR30-LIKE"/>
    <property type="match status" value="1"/>
</dbReference>
<accession>A0AAV3NMX1</accession>
<proteinExistence type="predicted"/>
<organism evidence="2 3">
    <name type="scientific">Lithospermum erythrorhizon</name>
    <name type="common">Purple gromwell</name>
    <name type="synonym">Lithospermum officinale var. erythrorhizon</name>
    <dbReference type="NCBI Taxonomy" id="34254"/>
    <lineage>
        <taxon>Eukaryota</taxon>
        <taxon>Viridiplantae</taxon>
        <taxon>Streptophyta</taxon>
        <taxon>Embryophyta</taxon>
        <taxon>Tracheophyta</taxon>
        <taxon>Spermatophyta</taxon>
        <taxon>Magnoliopsida</taxon>
        <taxon>eudicotyledons</taxon>
        <taxon>Gunneridae</taxon>
        <taxon>Pentapetalae</taxon>
        <taxon>asterids</taxon>
        <taxon>lamiids</taxon>
        <taxon>Boraginales</taxon>
        <taxon>Boraginaceae</taxon>
        <taxon>Boraginoideae</taxon>
        <taxon>Lithospermeae</taxon>
        <taxon>Lithospermum</taxon>
    </lineage>
</organism>
<dbReference type="SUPFAM" id="SSF81383">
    <property type="entry name" value="F-box domain"/>
    <property type="match status" value="1"/>
</dbReference>
<dbReference type="PANTHER" id="PTHR31672">
    <property type="entry name" value="BNACNNG10540D PROTEIN"/>
    <property type="match status" value="1"/>
</dbReference>
<comment type="caution">
    <text evidence="2">The sequence shown here is derived from an EMBL/GenBank/DDBJ whole genome shotgun (WGS) entry which is preliminary data.</text>
</comment>
<sequence>MSLVLDIVDDILSRLPARSLVRFKGVCKEWCHHIQSHSFIARHTKIQETNEKLLIYHCQSLGFNYAVSICSEQQEEQVHDDDDGRTMFHQSNHQQFFIKHVPLHCSAHDNNNCINRIKEIELVGTCNGLICFCHIDCKKNGIIVALWNPTTRDLKTLPLFQELTVARGTYSLNDFRRGTQTWTDHMGFGYDCTTDDYKVLRISEEEEHTYQMKIYSLRRNTWLNFDCSDVSAEICAPRTLFRKDKFCWVASCPDGIVAMVILLFDIVKEVFRQIPLPLGITNDYYRNNVANIFAMHDSIGVVLYCEVKFDKIFQIWTSKNFQRSRPSWINMANIGPHSLIGRPLGFWKCRNSNDLLFLLFHEDNETTTAEWTVYNNAMKGFYVNDKGQISRNMMNIKVNNRIALPLQVLTYVETLVSVNRS</sequence>
<dbReference type="Gene3D" id="1.20.1280.50">
    <property type="match status" value="1"/>
</dbReference>
<feature type="domain" description="F-box" evidence="1">
    <location>
        <begin position="3"/>
        <end position="43"/>
    </location>
</feature>
<dbReference type="InterPro" id="IPR050796">
    <property type="entry name" value="SCF_F-box_component"/>
</dbReference>
<dbReference type="SMART" id="SM00256">
    <property type="entry name" value="FBOX"/>
    <property type="match status" value="1"/>
</dbReference>
<evidence type="ECO:0000259" key="1">
    <source>
        <dbReference type="SMART" id="SM00256"/>
    </source>
</evidence>
<dbReference type="InterPro" id="IPR036047">
    <property type="entry name" value="F-box-like_dom_sf"/>
</dbReference>
<evidence type="ECO:0000313" key="2">
    <source>
        <dbReference type="EMBL" id="GAA0140709.1"/>
    </source>
</evidence>
<dbReference type="NCBIfam" id="TIGR01640">
    <property type="entry name" value="F_box_assoc_1"/>
    <property type="match status" value="1"/>
</dbReference>
<dbReference type="CDD" id="cd22157">
    <property type="entry name" value="F-box_AtFBW1-like"/>
    <property type="match status" value="1"/>
</dbReference>
<dbReference type="Pfam" id="PF07734">
    <property type="entry name" value="FBA_1"/>
    <property type="match status" value="1"/>
</dbReference>
<protein>
    <recommendedName>
        <fullName evidence="1">F-box domain-containing protein</fullName>
    </recommendedName>
</protein>
<dbReference type="InterPro" id="IPR001810">
    <property type="entry name" value="F-box_dom"/>
</dbReference>
<evidence type="ECO:0000313" key="3">
    <source>
        <dbReference type="Proteomes" id="UP001454036"/>
    </source>
</evidence>
<dbReference type="InterPro" id="IPR017451">
    <property type="entry name" value="F-box-assoc_interact_dom"/>
</dbReference>
<reference evidence="2 3" key="1">
    <citation type="submission" date="2024-01" db="EMBL/GenBank/DDBJ databases">
        <title>The complete chloroplast genome sequence of Lithospermum erythrorhizon: insights into the phylogenetic relationship among Boraginaceae species and the maternal lineages of purple gromwells.</title>
        <authorList>
            <person name="Okada T."/>
            <person name="Watanabe K."/>
        </authorList>
    </citation>
    <scope>NUCLEOTIDE SEQUENCE [LARGE SCALE GENOMIC DNA]</scope>
</reference>
<keyword evidence="3" id="KW-1185">Reference proteome</keyword>
<dbReference type="Proteomes" id="UP001454036">
    <property type="component" value="Unassembled WGS sequence"/>
</dbReference>
<dbReference type="InterPro" id="IPR006527">
    <property type="entry name" value="F-box-assoc_dom_typ1"/>
</dbReference>
<dbReference type="Pfam" id="PF00646">
    <property type="entry name" value="F-box"/>
    <property type="match status" value="1"/>
</dbReference>
<gene>
    <name evidence="2" type="ORF">LIER_02010</name>
</gene>
<dbReference type="EMBL" id="BAABME010000209">
    <property type="protein sequence ID" value="GAA0140709.1"/>
    <property type="molecule type" value="Genomic_DNA"/>
</dbReference>